<dbReference type="Proteomes" id="UP000014136">
    <property type="component" value="Unassembled WGS sequence"/>
</dbReference>
<proteinExistence type="predicted"/>
<gene>
    <name evidence="3" type="ORF">OMQ_00180</name>
</gene>
<dbReference type="Pfam" id="PF13280">
    <property type="entry name" value="WYL"/>
    <property type="match status" value="1"/>
</dbReference>
<dbReference type="Pfam" id="PF08279">
    <property type="entry name" value="HTH_11"/>
    <property type="match status" value="1"/>
</dbReference>
<evidence type="ECO:0000259" key="1">
    <source>
        <dbReference type="Pfam" id="PF08279"/>
    </source>
</evidence>
<name>S0NTX6_9ENTE</name>
<dbReference type="AlphaFoldDB" id="S0NTX6"/>
<dbReference type="EMBL" id="AHYT01000001">
    <property type="protein sequence ID" value="EOT30477.1"/>
    <property type="molecule type" value="Genomic_DNA"/>
</dbReference>
<dbReference type="PANTHER" id="PTHR34580:SF9">
    <property type="entry name" value="SLL5097 PROTEIN"/>
    <property type="match status" value="1"/>
</dbReference>
<dbReference type="InterPro" id="IPR051534">
    <property type="entry name" value="CBASS_pafABC_assoc_protein"/>
</dbReference>
<evidence type="ECO:0000313" key="3">
    <source>
        <dbReference type="EMBL" id="EOT30477.1"/>
    </source>
</evidence>
<dbReference type="HOGENOM" id="CLU_041141_5_2_9"/>
<dbReference type="PROSITE" id="PS52050">
    <property type="entry name" value="WYL"/>
    <property type="match status" value="1"/>
</dbReference>
<feature type="domain" description="WYL" evidence="2">
    <location>
        <begin position="135"/>
        <end position="197"/>
    </location>
</feature>
<dbReference type="PATRIC" id="fig|1139996.3.peg.170"/>
<dbReference type="OrthoDB" id="9815009at2"/>
<sequence length="297" mass="35420">MKKSERLNQELIFIHRKKQFNLRDLMTEFRISKRTALRDTIELEELGAPLYAESGKNGGYHVLPHQLRIPIYFKETELLSIFFALQLLKNPTPFPHSYQQIKEKLAEKFSVTSLEELETVLSYEGVRMPIAVPQLEILYQAILAQHQLRLDYQKAQRENKIIQPVRLNYRHGFWYCFALDVQKQQWRTYRCDKMSNIHFFSEGQKYTTQEIQQQLVQQQRPYCFEIQLTVKGCEMAQQQLFPNMTIVDSQLKGTYHEKELDFLVNYLLMFGTEALILKPRKLKQAYLQKLQDIQARY</sequence>
<feature type="domain" description="Helix-turn-helix type 11" evidence="1">
    <location>
        <begin position="6"/>
        <end position="60"/>
    </location>
</feature>
<accession>S0NTX6</accession>
<dbReference type="eggNOG" id="COG2378">
    <property type="taxonomic scope" value="Bacteria"/>
</dbReference>
<evidence type="ECO:0000313" key="4">
    <source>
        <dbReference type="Proteomes" id="UP000014136"/>
    </source>
</evidence>
<dbReference type="STRING" id="41997.RV16_GL000955"/>
<dbReference type="InterPro" id="IPR013196">
    <property type="entry name" value="HTH_11"/>
</dbReference>
<organism evidence="3 4">
    <name type="scientific">Enterococcus saccharolyticus subsp. saccharolyticus ATCC 43076</name>
    <dbReference type="NCBI Taxonomy" id="1139996"/>
    <lineage>
        <taxon>Bacteria</taxon>
        <taxon>Bacillati</taxon>
        <taxon>Bacillota</taxon>
        <taxon>Bacilli</taxon>
        <taxon>Lactobacillales</taxon>
        <taxon>Enterococcaceae</taxon>
        <taxon>Enterococcus</taxon>
    </lineage>
</organism>
<keyword evidence="4" id="KW-1185">Reference proteome</keyword>
<evidence type="ECO:0008006" key="5">
    <source>
        <dbReference type="Google" id="ProtNLM"/>
    </source>
</evidence>
<dbReference type="RefSeq" id="WP_016173992.1">
    <property type="nucleotide sequence ID" value="NZ_KE136389.1"/>
</dbReference>
<dbReference type="PANTHER" id="PTHR34580">
    <property type="match status" value="1"/>
</dbReference>
<comment type="caution">
    <text evidence="3">The sequence shown here is derived from an EMBL/GenBank/DDBJ whole genome shotgun (WGS) entry which is preliminary data.</text>
</comment>
<dbReference type="InterPro" id="IPR026881">
    <property type="entry name" value="WYL_dom"/>
</dbReference>
<reference evidence="3 4" key="1">
    <citation type="submission" date="2013-03" db="EMBL/GenBank/DDBJ databases">
        <title>The Genome Sequence of Enterococcus saccharolyticus ATCC_43076 (Illumina only assembly).</title>
        <authorList>
            <consortium name="The Broad Institute Genomics Platform"/>
            <consortium name="The Broad Institute Genome Sequencing Center for Infectious Disease"/>
            <person name="Earl A."/>
            <person name="Russ C."/>
            <person name="Gilmore M."/>
            <person name="Surin D."/>
            <person name="Walker B."/>
            <person name="Young S."/>
            <person name="Zeng Q."/>
            <person name="Gargeya S."/>
            <person name="Fitzgerald M."/>
            <person name="Haas B."/>
            <person name="Abouelleil A."/>
            <person name="Allen A.W."/>
            <person name="Alvarado L."/>
            <person name="Arachchi H.M."/>
            <person name="Berlin A.M."/>
            <person name="Chapman S.B."/>
            <person name="Gainer-Dewar J."/>
            <person name="Goldberg J."/>
            <person name="Griggs A."/>
            <person name="Gujja S."/>
            <person name="Hansen M."/>
            <person name="Howarth C."/>
            <person name="Imamovic A."/>
            <person name="Ireland A."/>
            <person name="Larimer J."/>
            <person name="McCowan C."/>
            <person name="Murphy C."/>
            <person name="Pearson M."/>
            <person name="Poon T.W."/>
            <person name="Priest M."/>
            <person name="Roberts A."/>
            <person name="Saif S."/>
            <person name="Shea T."/>
            <person name="Sisk P."/>
            <person name="Sykes S."/>
            <person name="Wortman J."/>
            <person name="Nusbaum C."/>
            <person name="Birren B."/>
        </authorList>
    </citation>
    <scope>NUCLEOTIDE SEQUENCE [LARGE SCALE GENOMIC DNA]</scope>
    <source>
        <strain evidence="3 4">ATCC 43076</strain>
    </source>
</reference>
<evidence type="ECO:0000259" key="2">
    <source>
        <dbReference type="Pfam" id="PF13280"/>
    </source>
</evidence>
<protein>
    <recommendedName>
        <fullName evidence="5">HTH deoR-type domain-containing protein</fullName>
    </recommendedName>
</protein>